<accession>A0A2Z6N1L1</accession>
<feature type="chain" id="PRO_5016465905" evidence="1">
    <location>
        <begin position="27"/>
        <end position="125"/>
    </location>
</feature>
<dbReference type="Proteomes" id="UP000242715">
    <property type="component" value="Unassembled WGS sequence"/>
</dbReference>
<dbReference type="AlphaFoldDB" id="A0A2Z6N1L1"/>
<sequence length="125" mass="14138">MPLAQHGKSVGSMMMQILWSLMLMEAEAPSQIQEIRLWRFVVRNYKGSFQFPIYGNFGIYNVFHAEIQALIVDIKLSWQAGGGCGGRCASREEMEPPLKLQITSAQGGDIFIDERGEITTEWRTP</sequence>
<evidence type="ECO:0000313" key="3">
    <source>
        <dbReference type="Proteomes" id="UP000242715"/>
    </source>
</evidence>
<proteinExistence type="predicted"/>
<dbReference type="EMBL" id="DF973412">
    <property type="protein sequence ID" value="GAU29950.1"/>
    <property type="molecule type" value="Genomic_DNA"/>
</dbReference>
<keyword evidence="3" id="KW-1185">Reference proteome</keyword>
<evidence type="ECO:0000256" key="1">
    <source>
        <dbReference type="SAM" id="SignalP"/>
    </source>
</evidence>
<protein>
    <submittedName>
        <fullName evidence="2">Uncharacterized protein</fullName>
    </submittedName>
</protein>
<keyword evidence="1" id="KW-0732">Signal</keyword>
<evidence type="ECO:0000313" key="2">
    <source>
        <dbReference type="EMBL" id="GAU29950.1"/>
    </source>
</evidence>
<gene>
    <name evidence="2" type="ORF">TSUD_360650</name>
</gene>
<name>A0A2Z6N1L1_TRISU</name>
<reference evidence="3" key="1">
    <citation type="journal article" date="2017" name="Front. Plant Sci.">
        <title>Climate Clever Clovers: New Paradigm to Reduce the Environmental Footprint of Ruminants by Breeding Low Methanogenic Forages Utilizing Haplotype Variation.</title>
        <authorList>
            <person name="Kaur P."/>
            <person name="Appels R."/>
            <person name="Bayer P.E."/>
            <person name="Keeble-Gagnere G."/>
            <person name="Wang J."/>
            <person name="Hirakawa H."/>
            <person name="Shirasawa K."/>
            <person name="Vercoe P."/>
            <person name="Stefanova K."/>
            <person name="Durmic Z."/>
            <person name="Nichols P."/>
            <person name="Revell C."/>
            <person name="Isobe S.N."/>
            <person name="Edwards D."/>
            <person name="Erskine W."/>
        </authorList>
    </citation>
    <scope>NUCLEOTIDE SEQUENCE [LARGE SCALE GENOMIC DNA]</scope>
    <source>
        <strain evidence="3">cv. Daliak</strain>
    </source>
</reference>
<feature type="signal peptide" evidence="1">
    <location>
        <begin position="1"/>
        <end position="26"/>
    </location>
</feature>
<organism evidence="2 3">
    <name type="scientific">Trifolium subterraneum</name>
    <name type="common">Subterranean clover</name>
    <dbReference type="NCBI Taxonomy" id="3900"/>
    <lineage>
        <taxon>Eukaryota</taxon>
        <taxon>Viridiplantae</taxon>
        <taxon>Streptophyta</taxon>
        <taxon>Embryophyta</taxon>
        <taxon>Tracheophyta</taxon>
        <taxon>Spermatophyta</taxon>
        <taxon>Magnoliopsida</taxon>
        <taxon>eudicotyledons</taxon>
        <taxon>Gunneridae</taxon>
        <taxon>Pentapetalae</taxon>
        <taxon>rosids</taxon>
        <taxon>fabids</taxon>
        <taxon>Fabales</taxon>
        <taxon>Fabaceae</taxon>
        <taxon>Papilionoideae</taxon>
        <taxon>50 kb inversion clade</taxon>
        <taxon>NPAAA clade</taxon>
        <taxon>Hologalegina</taxon>
        <taxon>IRL clade</taxon>
        <taxon>Trifolieae</taxon>
        <taxon>Trifolium</taxon>
    </lineage>
</organism>